<keyword evidence="2" id="KW-0472">Membrane</keyword>
<organism evidence="3 4">
    <name type="scientific">Methylobacterium crusticola</name>
    <dbReference type="NCBI Taxonomy" id="1697972"/>
    <lineage>
        <taxon>Bacteria</taxon>
        <taxon>Pseudomonadati</taxon>
        <taxon>Pseudomonadota</taxon>
        <taxon>Alphaproteobacteria</taxon>
        <taxon>Hyphomicrobiales</taxon>
        <taxon>Methylobacteriaceae</taxon>
        <taxon>Methylobacterium</taxon>
    </lineage>
</organism>
<gene>
    <name evidence="3" type="ORF">OPKNFCMD_6280</name>
</gene>
<feature type="transmembrane region" description="Helical" evidence="2">
    <location>
        <begin position="26"/>
        <end position="46"/>
    </location>
</feature>
<proteinExistence type="predicted"/>
<evidence type="ECO:0000256" key="2">
    <source>
        <dbReference type="SAM" id="Phobius"/>
    </source>
</evidence>
<dbReference type="Proteomes" id="UP001055167">
    <property type="component" value="Unassembled WGS sequence"/>
</dbReference>
<keyword evidence="2" id="KW-1133">Transmembrane helix</keyword>
<keyword evidence="4" id="KW-1185">Reference proteome</keyword>
<protein>
    <submittedName>
        <fullName evidence="3">Uncharacterized protein</fullName>
    </submittedName>
</protein>
<comment type="caution">
    <text evidence="3">The sequence shown here is derived from an EMBL/GenBank/DDBJ whole genome shotgun (WGS) entry which is preliminary data.</text>
</comment>
<evidence type="ECO:0000256" key="1">
    <source>
        <dbReference type="SAM" id="MobiDB-lite"/>
    </source>
</evidence>
<sequence length="115" mass="11352">MVAFAVCLFCAGAVLSVIARVPALLVVLGAVILATLVAGGLALAGLGGSRPVLANVVVATVALQAGYGAGVILRAALHMLQASHQAARAMRGPPEAPHPSPERSGAPHPGRPAPE</sequence>
<feature type="transmembrane region" description="Helical" evidence="2">
    <location>
        <begin position="53"/>
        <end position="77"/>
    </location>
</feature>
<reference evidence="3" key="1">
    <citation type="journal article" date="2021" name="Front. Microbiol.">
        <title>Comprehensive Comparative Genomics and Phenotyping of Methylobacterium Species.</title>
        <authorList>
            <person name="Alessa O."/>
            <person name="Ogura Y."/>
            <person name="Fujitani Y."/>
            <person name="Takami H."/>
            <person name="Hayashi T."/>
            <person name="Sahin N."/>
            <person name="Tani A."/>
        </authorList>
    </citation>
    <scope>NUCLEOTIDE SEQUENCE</scope>
    <source>
        <strain evidence="3">KCTC 52305</strain>
    </source>
</reference>
<evidence type="ECO:0000313" key="3">
    <source>
        <dbReference type="EMBL" id="GJD53504.1"/>
    </source>
</evidence>
<evidence type="ECO:0000313" key="4">
    <source>
        <dbReference type="Proteomes" id="UP001055167"/>
    </source>
</evidence>
<dbReference type="RefSeq" id="WP_128565178.1">
    <property type="nucleotide sequence ID" value="NZ_BPQH01000030.1"/>
</dbReference>
<accession>A0ABQ4R8G6</accession>
<feature type="region of interest" description="Disordered" evidence="1">
    <location>
        <begin position="86"/>
        <end position="115"/>
    </location>
</feature>
<dbReference type="EMBL" id="BPQH01000030">
    <property type="protein sequence ID" value="GJD53504.1"/>
    <property type="molecule type" value="Genomic_DNA"/>
</dbReference>
<name>A0ABQ4R8G6_9HYPH</name>
<reference evidence="3" key="2">
    <citation type="submission" date="2021-08" db="EMBL/GenBank/DDBJ databases">
        <authorList>
            <person name="Tani A."/>
            <person name="Ola A."/>
            <person name="Ogura Y."/>
            <person name="Katsura K."/>
            <person name="Hayashi T."/>
        </authorList>
    </citation>
    <scope>NUCLEOTIDE SEQUENCE</scope>
    <source>
        <strain evidence="3">KCTC 52305</strain>
    </source>
</reference>
<keyword evidence="2" id="KW-0812">Transmembrane</keyword>